<dbReference type="EMBL" id="LMTZ01000005">
    <property type="protein sequence ID" value="KST70070.1"/>
    <property type="molecule type" value="Genomic_DNA"/>
</dbReference>
<keyword evidence="7" id="KW-0175">Coiled coil</keyword>
<evidence type="ECO:0000313" key="13">
    <source>
        <dbReference type="Proteomes" id="UP000053372"/>
    </source>
</evidence>
<dbReference type="GO" id="GO:0019894">
    <property type="term" value="F:kinesin binding"/>
    <property type="evidence" value="ECO:0007669"/>
    <property type="project" value="TreeGrafter"/>
</dbReference>
<evidence type="ECO:0000256" key="6">
    <source>
        <dbReference type="ARBA" id="ARBA00022803"/>
    </source>
</evidence>
<gene>
    <name evidence="11" type="ORF">BC008_06420</name>
    <name evidence="12" type="ORF">BC008_06590</name>
</gene>
<dbReference type="OrthoDB" id="582340at2"/>
<evidence type="ECO:0000256" key="7">
    <source>
        <dbReference type="ARBA" id="ARBA00023054"/>
    </source>
</evidence>
<evidence type="ECO:0000256" key="3">
    <source>
        <dbReference type="ARBA" id="ARBA00022490"/>
    </source>
</evidence>
<accession>A0A0V8A0F5</accession>
<evidence type="ECO:0000256" key="2">
    <source>
        <dbReference type="ARBA" id="ARBA00009622"/>
    </source>
</evidence>
<dbReference type="InterPro" id="IPR011990">
    <property type="entry name" value="TPR-like_helical_dom_sf"/>
</dbReference>
<dbReference type="SMART" id="SM00028">
    <property type="entry name" value="TPR"/>
    <property type="match status" value="3"/>
</dbReference>
<dbReference type="PRINTS" id="PR00381">
    <property type="entry name" value="KINESINLIGHT"/>
</dbReference>
<dbReference type="RefSeq" id="WP_058183010.1">
    <property type="nucleotide sequence ID" value="NZ_LMTZ01000004.1"/>
</dbReference>
<evidence type="ECO:0000256" key="5">
    <source>
        <dbReference type="ARBA" id="ARBA00022737"/>
    </source>
</evidence>
<dbReference type="PANTHER" id="PTHR45783:SF3">
    <property type="entry name" value="KINESIN LIGHT CHAIN"/>
    <property type="match status" value="1"/>
</dbReference>
<proteinExistence type="inferred from homology"/>
<keyword evidence="6 10" id="KW-0802">TPR repeat</keyword>
<dbReference type="GO" id="GO:0005874">
    <property type="term" value="C:microtubule"/>
    <property type="evidence" value="ECO:0007669"/>
    <property type="project" value="UniProtKB-KW"/>
</dbReference>
<dbReference type="GO" id="GO:0005871">
    <property type="term" value="C:kinesin complex"/>
    <property type="evidence" value="ECO:0007669"/>
    <property type="project" value="InterPro"/>
</dbReference>
<feature type="repeat" description="TPR" evidence="10">
    <location>
        <begin position="317"/>
        <end position="350"/>
    </location>
</feature>
<evidence type="ECO:0000256" key="4">
    <source>
        <dbReference type="ARBA" id="ARBA00022701"/>
    </source>
</evidence>
<dbReference type="GO" id="GO:0007018">
    <property type="term" value="P:microtubule-based movement"/>
    <property type="evidence" value="ECO:0007669"/>
    <property type="project" value="TreeGrafter"/>
</dbReference>
<evidence type="ECO:0000256" key="1">
    <source>
        <dbReference type="ARBA" id="ARBA00004245"/>
    </source>
</evidence>
<dbReference type="Pfam" id="PF13424">
    <property type="entry name" value="TPR_12"/>
    <property type="match status" value="2"/>
</dbReference>
<dbReference type="PROSITE" id="PS50005">
    <property type="entry name" value="TPR"/>
    <property type="match status" value="1"/>
</dbReference>
<keyword evidence="9" id="KW-0206">Cytoskeleton</keyword>
<evidence type="ECO:0000313" key="11">
    <source>
        <dbReference type="EMBL" id="KST70070.1"/>
    </source>
</evidence>
<evidence type="ECO:0000256" key="8">
    <source>
        <dbReference type="ARBA" id="ARBA00023175"/>
    </source>
</evidence>
<name>A0A0V8A0F5_9CYAN</name>
<comment type="caution">
    <text evidence="11">The sequence shown here is derived from an EMBL/GenBank/DDBJ whole genome shotgun (WGS) entry which is preliminary data.</text>
</comment>
<evidence type="ECO:0000256" key="9">
    <source>
        <dbReference type="ARBA" id="ARBA00023212"/>
    </source>
</evidence>
<keyword evidence="3" id="KW-0963">Cytoplasm</keyword>
<sequence length="442" mass="50823">MTFDFLLRGILGEQRVDKELETTKNLCEWLGYLPLGLELVGRYLQEDPDLLIANLLEELEQERLGQKAIAQSSEKLAETEITAKLGVQAAFNLTWERLDAKTKEVGELLSLFDPNAIAWKYVDSISDSLNWSKKDVRNGKKQLYQRHLIKRLEQEEANYQIHPLIHEFLGSKLQASTQTQELKQAFTSTFIEIAQKIPDVTTLEIINSVQNAIPHLTQVAKNHLDGLNHTNLFSVFLGLGRFYRGQGLYASVQPWFEQCVSEVKSRLGENNLDYGWSLNNLALLYSDQGKYAEAELLFIQALEITKLQLGVNHPQTADSLHNLAILYYSQGNYLQAERLYIQALEIRKLQLGENHPHTADSLNNLAILYSDQGKYPEAEPLYIQVLEVLERVLGSNHPNTKMYRRNLEKLRTKKREVPGQQQQKQTSKNDSWLRRLKKRFFG</sequence>
<dbReference type="Proteomes" id="UP000053372">
    <property type="component" value="Unassembled WGS sequence"/>
</dbReference>
<dbReference type="InterPro" id="IPR002151">
    <property type="entry name" value="Kinesin_light"/>
</dbReference>
<comment type="similarity">
    <text evidence="2">Belongs to the kinesin light chain family.</text>
</comment>
<comment type="subcellular location">
    <subcellularLocation>
        <location evidence="1">Cytoplasm</location>
        <location evidence="1">Cytoskeleton</location>
    </subcellularLocation>
</comment>
<reference evidence="11 13" key="1">
    <citation type="journal article" date="2015" name="Genome Announc.">
        <title>Draft Genome of the Euendolithic (true boring) Cyanobacterium Mastigocoleus testarum strain BC008.</title>
        <authorList>
            <person name="Guida B.S."/>
            <person name="Garcia-Pichel F."/>
        </authorList>
    </citation>
    <scope>NUCLEOTIDE SEQUENCE [LARGE SCALE GENOMIC DNA]</scope>
    <source>
        <strain evidence="11 13">BC008</strain>
    </source>
</reference>
<dbReference type="AlphaFoldDB" id="A0A0V8A0F5"/>
<dbReference type="InterPro" id="IPR019734">
    <property type="entry name" value="TPR_rpt"/>
</dbReference>
<keyword evidence="8" id="KW-0505">Motor protein</keyword>
<dbReference type="PANTHER" id="PTHR45783">
    <property type="entry name" value="KINESIN LIGHT CHAIN"/>
    <property type="match status" value="1"/>
</dbReference>
<organism evidence="11 13">
    <name type="scientific">Mastigocoleus testarum BC008</name>
    <dbReference type="NCBI Taxonomy" id="371196"/>
    <lineage>
        <taxon>Bacteria</taxon>
        <taxon>Bacillati</taxon>
        <taxon>Cyanobacteriota</taxon>
        <taxon>Cyanophyceae</taxon>
        <taxon>Nostocales</taxon>
        <taxon>Hapalosiphonaceae</taxon>
        <taxon>Mastigocoleus</taxon>
    </lineage>
</organism>
<dbReference type="GO" id="GO:0005737">
    <property type="term" value="C:cytoplasm"/>
    <property type="evidence" value="ECO:0007669"/>
    <property type="project" value="TreeGrafter"/>
</dbReference>
<keyword evidence="5" id="KW-0677">Repeat</keyword>
<evidence type="ECO:0000313" key="12">
    <source>
        <dbReference type="EMBL" id="KST70101.1"/>
    </source>
</evidence>
<protein>
    <submittedName>
        <fullName evidence="11">Uncharacterized protein</fullName>
    </submittedName>
</protein>
<dbReference type="SUPFAM" id="SSF48452">
    <property type="entry name" value="TPR-like"/>
    <property type="match status" value="1"/>
</dbReference>
<keyword evidence="4" id="KW-0493">Microtubule</keyword>
<dbReference type="EMBL" id="LMTZ01000004">
    <property type="protein sequence ID" value="KST70101.1"/>
    <property type="molecule type" value="Genomic_DNA"/>
</dbReference>
<evidence type="ECO:0000256" key="10">
    <source>
        <dbReference type="PROSITE-ProRule" id="PRU00339"/>
    </source>
</evidence>
<dbReference type="Gene3D" id="1.25.40.10">
    <property type="entry name" value="Tetratricopeptide repeat domain"/>
    <property type="match status" value="1"/>
</dbReference>
<keyword evidence="13" id="KW-1185">Reference proteome</keyword>